<dbReference type="Proteomes" id="UP000236333">
    <property type="component" value="Unassembled WGS sequence"/>
</dbReference>
<feature type="compositionally biased region" description="Low complexity" evidence="1">
    <location>
        <begin position="11"/>
        <end position="36"/>
    </location>
</feature>
<dbReference type="InterPro" id="IPR036770">
    <property type="entry name" value="Ankyrin_rpt-contain_sf"/>
</dbReference>
<proteinExistence type="predicted"/>
<dbReference type="OrthoDB" id="2118844at2759"/>
<dbReference type="GO" id="GO:0004620">
    <property type="term" value="F:phospholipase activity"/>
    <property type="evidence" value="ECO:0007669"/>
    <property type="project" value="TreeGrafter"/>
</dbReference>
<dbReference type="GO" id="GO:0005783">
    <property type="term" value="C:endoplasmic reticulum"/>
    <property type="evidence" value="ECO:0007669"/>
    <property type="project" value="TreeGrafter"/>
</dbReference>
<keyword evidence="3" id="KW-1185">Reference proteome</keyword>
<dbReference type="GO" id="GO:0030149">
    <property type="term" value="P:sphingolipid catabolic process"/>
    <property type="evidence" value="ECO:0007669"/>
    <property type="project" value="TreeGrafter"/>
</dbReference>
<dbReference type="AlphaFoldDB" id="A0A2J7ZMK8"/>
<sequence length="406" mass="43515">MERQQQPGKRQLSQSPTHSLPPLQQPQQQQQAQQIQRDAVPAAADPSRIWLPEVVHHFAGSLSGNELAATLRLVDKATAAQFHGPQHTTVRLTLPVPHHAFVWRWGGPNAARGLTVWQRQLLPCLTARSGSIANLEVLLARDDLTSPLADAVLAAAAGAGQLEVCRWLRQQGCPMDDTLTLQLAAHGGHQAVCEWLLGEGDRPPADVWAAPAAAARGGHVDLMDWLLARISAGAHGPDVWNLLAGAAIGCGLLTLQRLHHTYLDSRGEQLHGDSQELVVAAAAASLTADWRDKVEWLEGRGCRRTASACETAAQRADSRERLEWLRQRGYPLTIGAVYQAATHGGADALEFLLAQGVELGLNFSAPYFAASRGHLAALKVLHAHGAPLDDEMLAAATEGGHLPVVA</sequence>
<dbReference type="SUPFAM" id="SSF48403">
    <property type="entry name" value="Ankyrin repeat"/>
    <property type="match status" value="1"/>
</dbReference>
<dbReference type="EMBL" id="PGGS01000875">
    <property type="protein sequence ID" value="PNH01504.1"/>
    <property type="molecule type" value="Genomic_DNA"/>
</dbReference>
<reference evidence="2 3" key="1">
    <citation type="journal article" date="2017" name="Mol. Biol. Evol.">
        <title>The 4-celled Tetrabaena socialis nuclear genome reveals the essential components for genetic control of cell number at the origin of multicellularity in the volvocine lineage.</title>
        <authorList>
            <person name="Featherston J."/>
            <person name="Arakaki Y."/>
            <person name="Hanschen E.R."/>
            <person name="Ferris P.J."/>
            <person name="Michod R.E."/>
            <person name="Olson B.J.S.C."/>
            <person name="Nozaki H."/>
            <person name="Durand P.M."/>
        </authorList>
    </citation>
    <scope>NUCLEOTIDE SEQUENCE [LARGE SCALE GENOMIC DNA]</scope>
    <source>
        <strain evidence="2 3">NIES-571</strain>
    </source>
</reference>
<accession>A0A2J7ZMK8</accession>
<dbReference type="PANTHER" id="PTHR12393:SF6">
    <property type="entry name" value="SPHINGOMYELIN PHOSPHODIESTERASE 2"/>
    <property type="match status" value="1"/>
</dbReference>
<organism evidence="2 3">
    <name type="scientific">Tetrabaena socialis</name>
    <dbReference type="NCBI Taxonomy" id="47790"/>
    <lineage>
        <taxon>Eukaryota</taxon>
        <taxon>Viridiplantae</taxon>
        <taxon>Chlorophyta</taxon>
        <taxon>core chlorophytes</taxon>
        <taxon>Chlorophyceae</taxon>
        <taxon>CS clade</taxon>
        <taxon>Chlamydomonadales</taxon>
        <taxon>Tetrabaenaceae</taxon>
        <taxon>Tetrabaena</taxon>
    </lineage>
</organism>
<dbReference type="PANTHER" id="PTHR12393">
    <property type="entry name" value="SPHINGOMYELIN PHOSPHODIESTERASE RELATED"/>
    <property type="match status" value="1"/>
</dbReference>
<name>A0A2J7ZMK8_9CHLO</name>
<evidence type="ECO:0000313" key="2">
    <source>
        <dbReference type="EMBL" id="PNH01504.1"/>
    </source>
</evidence>
<comment type="caution">
    <text evidence="2">The sequence shown here is derived from an EMBL/GenBank/DDBJ whole genome shotgun (WGS) entry which is preliminary data.</text>
</comment>
<dbReference type="GO" id="GO:0016020">
    <property type="term" value="C:membrane"/>
    <property type="evidence" value="ECO:0007669"/>
    <property type="project" value="TreeGrafter"/>
</dbReference>
<evidence type="ECO:0000256" key="1">
    <source>
        <dbReference type="SAM" id="MobiDB-lite"/>
    </source>
</evidence>
<feature type="region of interest" description="Disordered" evidence="1">
    <location>
        <begin position="1"/>
        <end position="41"/>
    </location>
</feature>
<gene>
    <name evidence="2" type="ORF">TSOC_012600</name>
</gene>
<protein>
    <submittedName>
        <fullName evidence="2">Ankyrin repeat domain-containing protein</fullName>
    </submittedName>
</protein>
<dbReference type="GO" id="GO:0071944">
    <property type="term" value="C:cell periphery"/>
    <property type="evidence" value="ECO:0007669"/>
    <property type="project" value="TreeGrafter"/>
</dbReference>
<evidence type="ECO:0000313" key="3">
    <source>
        <dbReference type="Proteomes" id="UP000236333"/>
    </source>
</evidence>
<dbReference type="GO" id="GO:0046513">
    <property type="term" value="P:ceramide biosynthetic process"/>
    <property type="evidence" value="ECO:0007669"/>
    <property type="project" value="TreeGrafter"/>
</dbReference>
<dbReference type="Gene3D" id="1.25.40.20">
    <property type="entry name" value="Ankyrin repeat-containing domain"/>
    <property type="match status" value="1"/>
</dbReference>